<dbReference type="Gene3D" id="3.80.10.10">
    <property type="entry name" value="Ribonuclease Inhibitor"/>
    <property type="match status" value="1"/>
</dbReference>
<dbReference type="PANTHER" id="PTHR13318:SF95">
    <property type="entry name" value="F-BOX PROTEIN YLR352W"/>
    <property type="match status" value="1"/>
</dbReference>
<dbReference type="GO" id="GO:0019005">
    <property type="term" value="C:SCF ubiquitin ligase complex"/>
    <property type="evidence" value="ECO:0007669"/>
    <property type="project" value="TreeGrafter"/>
</dbReference>
<dbReference type="InterPro" id="IPR025875">
    <property type="entry name" value="Leu-rich_rpt_4"/>
</dbReference>
<evidence type="ECO:0000256" key="2">
    <source>
        <dbReference type="ARBA" id="ARBA00022737"/>
    </source>
</evidence>
<dbReference type="EMBL" id="BEXD01001007">
    <property type="protein sequence ID" value="GBB91684.1"/>
    <property type="molecule type" value="Genomic_DNA"/>
</dbReference>
<dbReference type="InterPro" id="IPR006553">
    <property type="entry name" value="Leu-rich_rpt_Cys-con_subtyp"/>
</dbReference>
<evidence type="ECO:0000313" key="3">
    <source>
        <dbReference type="EMBL" id="GBB91684.1"/>
    </source>
</evidence>
<dbReference type="Proteomes" id="UP000247702">
    <property type="component" value="Unassembled WGS sequence"/>
</dbReference>
<keyword evidence="4" id="KW-1185">Reference proteome</keyword>
<reference evidence="3 4" key="1">
    <citation type="submission" date="2017-11" db="EMBL/GenBank/DDBJ databases">
        <title>The genome of Rhizophagus clarus HR1 reveals common genetic basis of auxotrophy among arbuscular mycorrhizal fungi.</title>
        <authorList>
            <person name="Kobayashi Y."/>
        </authorList>
    </citation>
    <scope>NUCLEOTIDE SEQUENCE [LARGE SCALE GENOMIC DNA]</scope>
    <source>
        <strain evidence="3 4">HR1</strain>
    </source>
</reference>
<proteinExistence type="predicted"/>
<dbReference type="GO" id="GO:0031146">
    <property type="term" value="P:SCF-dependent proteasomal ubiquitin-dependent protein catabolic process"/>
    <property type="evidence" value="ECO:0007669"/>
    <property type="project" value="TreeGrafter"/>
</dbReference>
<dbReference type="STRING" id="94130.A0A2Z6R259"/>
<comment type="caution">
    <text evidence="3">The sequence shown here is derived from an EMBL/GenBank/DDBJ whole genome shotgun (WGS) entry which is preliminary data.</text>
</comment>
<dbReference type="SUPFAM" id="SSF52047">
    <property type="entry name" value="RNI-like"/>
    <property type="match status" value="1"/>
</dbReference>
<dbReference type="InterPro" id="IPR032675">
    <property type="entry name" value="LRR_dom_sf"/>
</dbReference>
<evidence type="ECO:0008006" key="5">
    <source>
        <dbReference type="Google" id="ProtNLM"/>
    </source>
</evidence>
<gene>
    <name evidence="3" type="ORF">RclHR1_19040007</name>
</gene>
<evidence type="ECO:0000313" key="4">
    <source>
        <dbReference type="Proteomes" id="UP000247702"/>
    </source>
</evidence>
<protein>
    <recommendedName>
        <fullName evidence="5">F-box domain-containing protein</fullName>
    </recommendedName>
</protein>
<organism evidence="3 4">
    <name type="scientific">Rhizophagus clarus</name>
    <dbReference type="NCBI Taxonomy" id="94130"/>
    <lineage>
        <taxon>Eukaryota</taxon>
        <taxon>Fungi</taxon>
        <taxon>Fungi incertae sedis</taxon>
        <taxon>Mucoromycota</taxon>
        <taxon>Glomeromycotina</taxon>
        <taxon>Glomeromycetes</taxon>
        <taxon>Glomerales</taxon>
        <taxon>Glomeraceae</taxon>
        <taxon>Rhizophagus</taxon>
    </lineage>
</organism>
<name>A0A2Z6R259_9GLOM</name>
<dbReference type="Pfam" id="PF12799">
    <property type="entry name" value="LRR_4"/>
    <property type="match status" value="1"/>
</dbReference>
<keyword evidence="2" id="KW-0677">Repeat</keyword>
<dbReference type="PANTHER" id="PTHR13318">
    <property type="entry name" value="PARTNER OF PAIRED, ISOFORM B-RELATED"/>
    <property type="match status" value="1"/>
</dbReference>
<accession>A0A2Z6R259</accession>
<keyword evidence="1" id="KW-0433">Leucine-rich repeat</keyword>
<sequence>MNGLVELGLDKIVEGLNKFLYPSLYVSRLWYRCGVPILWRRIELKGEEAEDRTRLKRFLKIVPRGGRKPVYSSKLTHLKITRYPSLSNKKIKANSKVVPKFGVLNISTLHGFKSESDIGLSAIANSCHKLEYLNILGHTGFSEIIICNVICSCPRLQQLDLSYCEITDITIEEITRSCPNLKYLNLRGCYKISKEAVNKLNPNIHIENFKETLLPPDLIGAVRNHLIQNNVFSRQILAQGLQRLLDLSMRDNLQWYSDPGLARSIVRSDDH</sequence>
<dbReference type="SMART" id="SM00367">
    <property type="entry name" value="LRR_CC"/>
    <property type="match status" value="3"/>
</dbReference>
<evidence type="ECO:0000256" key="1">
    <source>
        <dbReference type="ARBA" id="ARBA00022614"/>
    </source>
</evidence>
<dbReference type="AlphaFoldDB" id="A0A2Z6R259"/>